<keyword evidence="10" id="KW-1185">Reference proteome</keyword>
<dbReference type="PANTHER" id="PTHR43711:SF1">
    <property type="entry name" value="HISTIDINE KINASE 1"/>
    <property type="match status" value="1"/>
</dbReference>
<sequence length="457" mass="50649">MSLEAQSRQRLQWAAVAAVLCFVVLLGYTLYKLQRLQVELSTDVGENMVWALSQAVYQGGMLHQAALISPTAASHAAQVLHRNLLKARLKMLTSGGQYDYMKRAGVLSELQRAVSMLEQSQLDYGGVQKLIQQVGNKVMLSERDIAGARRDAHRTLMVQVMLAVLGVLLAGTLLGWQLLSSQRRANASYVEIARQHAKTRELLEALQQERANKLRYRDFVSLMSHQLRTPLAVIDSSAQRLLRQFHNDGQVQNVSDRSLRIRKSVYQLNQLIGRVLEGLRLDEDLVSSGDLASLELRRCDWREVVVDALERFTELPVSRSIELSGLAVAQGEAALWVDCDRMWCVEILNNLLSNADKYSPAGLPIDVAVEVAEGTLYCHVRDYGQGIAEGELARVFERFYRGEQTQNSVGVGLGLSIAQTLAHWHGGSLTVRNTEQGGACFTLALPVSTTESALLPS</sequence>
<dbReference type="PROSITE" id="PS50109">
    <property type="entry name" value="HIS_KIN"/>
    <property type="match status" value="1"/>
</dbReference>
<dbReference type="Pfam" id="PF02518">
    <property type="entry name" value="HATPase_c"/>
    <property type="match status" value="1"/>
</dbReference>
<evidence type="ECO:0000256" key="5">
    <source>
        <dbReference type="ARBA" id="ARBA00022777"/>
    </source>
</evidence>
<keyword evidence="5 9" id="KW-0418">Kinase</keyword>
<name>A0A1I3F255_9PSED</name>
<keyword evidence="3" id="KW-0597">Phosphoprotein</keyword>
<keyword evidence="7" id="KW-0812">Transmembrane</keyword>
<dbReference type="PRINTS" id="PR00344">
    <property type="entry name" value="BCTRLSENSOR"/>
</dbReference>
<gene>
    <name evidence="9" type="ORF">SAMN05216206_1257</name>
</gene>
<evidence type="ECO:0000259" key="8">
    <source>
        <dbReference type="PROSITE" id="PS50109"/>
    </source>
</evidence>
<dbReference type="InterPro" id="IPR003594">
    <property type="entry name" value="HATPase_dom"/>
</dbReference>
<evidence type="ECO:0000313" key="9">
    <source>
        <dbReference type="EMBL" id="SFI05326.1"/>
    </source>
</evidence>
<evidence type="ECO:0000256" key="4">
    <source>
        <dbReference type="ARBA" id="ARBA00022679"/>
    </source>
</evidence>
<dbReference type="SMART" id="SM00387">
    <property type="entry name" value="HATPase_c"/>
    <property type="match status" value="1"/>
</dbReference>
<dbReference type="SUPFAM" id="SSF55874">
    <property type="entry name" value="ATPase domain of HSP90 chaperone/DNA topoisomerase II/histidine kinase"/>
    <property type="match status" value="1"/>
</dbReference>
<evidence type="ECO:0000256" key="1">
    <source>
        <dbReference type="ARBA" id="ARBA00000085"/>
    </source>
</evidence>
<feature type="transmembrane region" description="Helical" evidence="7">
    <location>
        <begin position="12"/>
        <end position="31"/>
    </location>
</feature>
<dbReference type="GO" id="GO:0000155">
    <property type="term" value="F:phosphorelay sensor kinase activity"/>
    <property type="evidence" value="ECO:0007669"/>
    <property type="project" value="InterPro"/>
</dbReference>
<keyword evidence="4" id="KW-0808">Transferase</keyword>
<dbReference type="PANTHER" id="PTHR43711">
    <property type="entry name" value="TWO-COMPONENT HISTIDINE KINASE"/>
    <property type="match status" value="1"/>
</dbReference>
<dbReference type="InterPro" id="IPR004358">
    <property type="entry name" value="Sig_transdc_His_kin-like_C"/>
</dbReference>
<dbReference type="EMBL" id="FOQL01000001">
    <property type="protein sequence ID" value="SFI05326.1"/>
    <property type="molecule type" value="Genomic_DNA"/>
</dbReference>
<dbReference type="OrthoDB" id="9806130at2"/>
<reference evidence="10" key="1">
    <citation type="submission" date="2016-10" db="EMBL/GenBank/DDBJ databases">
        <authorList>
            <person name="Varghese N."/>
            <person name="Submissions S."/>
        </authorList>
    </citation>
    <scope>NUCLEOTIDE SEQUENCE [LARGE SCALE GENOMIC DNA]</scope>
    <source>
        <strain evidence="10">LMG 24016</strain>
    </source>
</reference>
<keyword evidence="6" id="KW-0902">Two-component regulatory system</keyword>
<dbReference type="AlphaFoldDB" id="A0A1I3F255"/>
<dbReference type="Proteomes" id="UP000243606">
    <property type="component" value="Unassembled WGS sequence"/>
</dbReference>
<evidence type="ECO:0000256" key="3">
    <source>
        <dbReference type="ARBA" id="ARBA00022553"/>
    </source>
</evidence>
<dbReference type="SUPFAM" id="SSF47384">
    <property type="entry name" value="Homodimeric domain of signal transducing histidine kinase"/>
    <property type="match status" value="1"/>
</dbReference>
<dbReference type="InterPro" id="IPR036097">
    <property type="entry name" value="HisK_dim/P_sf"/>
</dbReference>
<feature type="domain" description="Histidine kinase" evidence="8">
    <location>
        <begin position="222"/>
        <end position="449"/>
    </location>
</feature>
<dbReference type="InterPro" id="IPR050736">
    <property type="entry name" value="Sensor_HK_Regulatory"/>
</dbReference>
<protein>
    <recommendedName>
        <fullName evidence="2">histidine kinase</fullName>
        <ecNumber evidence="2">2.7.13.3</ecNumber>
    </recommendedName>
</protein>
<evidence type="ECO:0000256" key="7">
    <source>
        <dbReference type="SAM" id="Phobius"/>
    </source>
</evidence>
<dbReference type="CDD" id="cd00082">
    <property type="entry name" value="HisKA"/>
    <property type="match status" value="1"/>
</dbReference>
<evidence type="ECO:0000256" key="2">
    <source>
        <dbReference type="ARBA" id="ARBA00012438"/>
    </source>
</evidence>
<accession>A0A1I3F255</accession>
<keyword evidence="7" id="KW-1133">Transmembrane helix</keyword>
<dbReference type="SMART" id="SM00388">
    <property type="entry name" value="HisKA"/>
    <property type="match status" value="1"/>
</dbReference>
<keyword evidence="7" id="KW-0472">Membrane</keyword>
<dbReference type="InterPro" id="IPR003661">
    <property type="entry name" value="HisK_dim/P_dom"/>
</dbReference>
<feature type="transmembrane region" description="Helical" evidence="7">
    <location>
        <begin position="156"/>
        <end position="179"/>
    </location>
</feature>
<dbReference type="CDD" id="cd00075">
    <property type="entry name" value="HATPase"/>
    <property type="match status" value="1"/>
</dbReference>
<organism evidence="9 10">
    <name type="scientific">Pseudomonas guineae</name>
    <dbReference type="NCBI Taxonomy" id="425504"/>
    <lineage>
        <taxon>Bacteria</taxon>
        <taxon>Pseudomonadati</taxon>
        <taxon>Pseudomonadota</taxon>
        <taxon>Gammaproteobacteria</taxon>
        <taxon>Pseudomonadales</taxon>
        <taxon>Pseudomonadaceae</taxon>
        <taxon>Pseudomonas</taxon>
    </lineage>
</organism>
<dbReference type="EC" id="2.7.13.3" evidence="2"/>
<evidence type="ECO:0000256" key="6">
    <source>
        <dbReference type="ARBA" id="ARBA00023012"/>
    </source>
</evidence>
<evidence type="ECO:0000313" key="10">
    <source>
        <dbReference type="Proteomes" id="UP000243606"/>
    </source>
</evidence>
<comment type="catalytic activity">
    <reaction evidence="1">
        <text>ATP + protein L-histidine = ADP + protein N-phospho-L-histidine.</text>
        <dbReference type="EC" id="2.7.13.3"/>
    </reaction>
</comment>
<dbReference type="STRING" id="425504.SAMN05216206_1257"/>
<proteinExistence type="predicted"/>
<dbReference type="Gene3D" id="3.30.565.10">
    <property type="entry name" value="Histidine kinase-like ATPase, C-terminal domain"/>
    <property type="match status" value="1"/>
</dbReference>
<dbReference type="InterPro" id="IPR036890">
    <property type="entry name" value="HATPase_C_sf"/>
</dbReference>
<dbReference type="InterPro" id="IPR005467">
    <property type="entry name" value="His_kinase_dom"/>
</dbReference>
<dbReference type="RefSeq" id="WP_090240590.1">
    <property type="nucleotide sequence ID" value="NZ_FOQL01000001.1"/>
</dbReference>
<dbReference type="Pfam" id="PF00512">
    <property type="entry name" value="HisKA"/>
    <property type="match status" value="1"/>
</dbReference>
<dbReference type="Gene3D" id="1.10.287.130">
    <property type="match status" value="1"/>
</dbReference>